<feature type="domain" description="HTH cro/C1-type" evidence="1">
    <location>
        <begin position="3"/>
        <end position="57"/>
    </location>
</feature>
<dbReference type="InterPro" id="IPR010982">
    <property type="entry name" value="Lambda_DNA-bd_dom_sf"/>
</dbReference>
<organism evidence="2 3">
    <name type="scientific">Sinosporangium siamense</name>
    <dbReference type="NCBI Taxonomy" id="1367973"/>
    <lineage>
        <taxon>Bacteria</taxon>
        <taxon>Bacillati</taxon>
        <taxon>Actinomycetota</taxon>
        <taxon>Actinomycetes</taxon>
        <taxon>Streptosporangiales</taxon>
        <taxon>Streptosporangiaceae</taxon>
        <taxon>Sinosporangium</taxon>
    </lineage>
</organism>
<evidence type="ECO:0000313" key="3">
    <source>
        <dbReference type="Proteomes" id="UP000606172"/>
    </source>
</evidence>
<sequence>MELRQLRANANKSREEVAAATDMNRATLYRIETAQARPQVRTLRALMDLYGVPEARRGELLAILKAANSQGWLQTATDLPDQYATYIQFEAEARQVLNYETSFIPGLLQTKAYAWAAISGSGLGLPASEVEHRVAARMARQARRDPPLSVHAIVDEAVLHRSVGGSQVMKAQLMRLQEAAEEPGITLQVIPYGVGAHPGMHGSFVVLSFAENDPDVVYIEGHDTDLFLDNDVDLARYNLVFEHLMAVAASPLESQAVVAAVLADQ</sequence>
<dbReference type="Gene3D" id="1.10.260.40">
    <property type="entry name" value="lambda repressor-like DNA-binding domains"/>
    <property type="match status" value="1"/>
</dbReference>
<dbReference type="EMBL" id="BOOW01000022">
    <property type="protein sequence ID" value="GII93338.1"/>
    <property type="molecule type" value="Genomic_DNA"/>
</dbReference>
<dbReference type="Proteomes" id="UP000606172">
    <property type="component" value="Unassembled WGS sequence"/>
</dbReference>
<keyword evidence="3" id="KW-1185">Reference proteome</keyword>
<dbReference type="RefSeq" id="WP_239128992.1">
    <property type="nucleotide sequence ID" value="NZ_BOOW01000022.1"/>
</dbReference>
<dbReference type="CDD" id="cd00093">
    <property type="entry name" value="HTH_XRE"/>
    <property type="match status" value="1"/>
</dbReference>
<name>A0A919RGS6_9ACTN</name>
<dbReference type="SUPFAM" id="SSF47413">
    <property type="entry name" value="lambda repressor-like DNA-binding domains"/>
    <property type="match status" value="1"/>
</dbReference>
<accession>A0A919RGS6</accession>
<dbReference type="Pfam" id="PF13560">
    <property type="entry name" value="HTH_31"/>
    <property type="match status" value="1"/>
</dbReference>
<dbReference type="PROSITE" id="PS50943">
    <property type="entry name" value="HTH_CROC1"/>
    <property type="match status" value="1"/>
</dbReference>
<evidence type="ECO:0000313" key="2">
    <source>
        <dbReference type="EMBL" id="GII93338.1"/>
    </source>
</evidence>
<reference evidence="2" key="1">
    <citation type="submission" date="2021-01" db="EMBL/GenBank/DDBJ databases">
        <title>Whole genome shotgun sequence of Sinosporangium siamense NBRC 109515.</title>
        <authorList>
            <person name="Komaki H."/>
            <person name="Tamura T."/>
        </authorList>
    </citation>
    <scope>NUCLEOTIDE SEQUENCE</scope>
    <source>
        <strain evidence="2">NBRC 109515</strain>
    </source>
</reference>
<dbReference type="Pfam" id="PF19054">
    <property type="entry name" value="DUF5753"/>
    <property type="match status" value="1"/>
</dbReference>
<dbReference type="GO" id="GO:0003677">
    <property type="term" value="F:DNA binding"/>
    <property type="evidence" value="ECO:0007669"/>
    <property type="project" value="InterPro"/>
</dbReference>
<gene>
    <name evidence="2" type="ORF">Ssi02_35690</name>
</gene>
<comment type="caution">
    <text evidence="2">The sequence shown here is derived from an EMBL/GenBank/DDBJ whole genome shotgun (WGS) entry which is preliminary data.</text>
</comment>
<dbReference type="AlphaFoldDB" id="A0A919RGS6"/>
<dbReference type="InterPro" id="IPR043917">
    <property type="entry name" value="DUF5753"/>
</dbReference>
<dbReference type="SMART" id="SM00530">
    <property type="entry name" value="HTH_XRE"/>
    <property type="match status" value="1"/>
</dbReference>
<protein>
    <submittedName>
        <fullName evidence="2">Transcriptional regulator</fullName>
    </submittedName>
</protein>
<dbReference type="InterPro" id="IPR001387">
    <property type="entry name" value="Cro/C1-type_HTH"/>
</dbReference>
<proteinExistence type="predicted"/>
<evidence type="ECO:0000259" key="1">
    <source>
        <dbReference type="PROSITE" id="PS50943"/>
    </source>
</evidence>